<proteinExistence type="predicted"/>
<feature type="non-terminal residue" evidence="1">
    <location>
        <position position="1"/>
    </location>
</feature>
<gene>
    <name evidence="1" type="ORF">AVDCRST_MAG08-3948</name>
</gene>
<protein>
    <submittedName>
        <fullName evidence="1">Uncharacterized protein</fullName>
    </submittedName>
</protein>
<feature type="non-terminal residue" evidence="1">
    <location>
        <position position="66"/>
    </location>
</feature>
<sequence>AAQEIRRLSRRTPLAPCSAAALPEQPSCAAFLQFIAAGRRTRNIPAERPRPLWAGARLPGEHRPRM</sequence>
<accession>A0A6J4JME1</accession>
<dbReference type="EMBL" id="CADCTG010000299">
    <property type="protein sequence ID" value="CAA9282228.1"/>
    <property type="molecule type" value="Genomic_DNA"/>
</dbReference>
<dbReference type="AlphaFoldDB" id="A0A6J4JME1"/>
<evidence type="ECO:0000313" key="1">
    <source>
        <dbReference type="EMBL" id="CAA9282228.1"/>
    </source>
</evidence>
<name>A0A6J4JME1_9PROT</name>
<reference evidence="1" key="1">
    <citation type="submission" date="2020-02" db="EMBL/GenBank/DDBJ databases">
        <authorList>
            <person name="Meier V. D."/>
        </authorList>
    </citation>
    <scope>NUCLEOTIDE SEQUENCE</scope>
    <source>
        <strain evidence="1">AVDCRST_MAG08</strain>
    </source>
</reference>
<organism evidence="1">
    <name type="scientific">uncultured Acetobacteraceae bacterium</name>
    <dbReference type="NCBI Taxonomy" id="169975"/>
    <lineage>
        <taxon>Bacteria</taxon>
        <taxon>Pseudomonadati</taxon>
        <taxon>Pseudomonadota</taxon>
        <taxon>Alphaproteobacteria</taxon>
        <taxon>Acetobacterales</taxon>
        <taxon>Acetobacteraceae</taxon>
        <taxon>environmental samples</taxon>
    </lineage>
</organism>